<dbReference type="RefSeq" id="WP_130410562.1">
    <property type="nucleotide sequence ID" value="NZ_SHKX01000010.1"/>
</dbReference>
<sequence>MNRNCRMISTLMVGMSCLSPALADDGYFLTGQQKQELILRGQMHDEEHRLYDIWIVPGYVVPAETAQKGWRKADESLQTYRKPEFFPNLHKYADKTWRFGTRYTLREYTFRGTREAWSKDMKVASGRTQKRVFGWWLAYPWGVLEATTESLFRIGTGIPTGILVAGSAYTVFPAAYVVTPSVVSLGHAAGEGTVFPLAAATWNTMIAPPLAFLGQRPAPQRADGFWMKQVDDPQLKVLIGELASWRDTLSKTQPTAERDAAIKRLEDDKSAQTRDLYARIKVIEQASGEKIAAVRAGWMTGVMAQARTQRQDMVSRLDKADVPLTMLAAQRQQVVTALAVQGWTTQDAEALVAILLGDTPDIVSPQRAADDKTDPVKRVIEVMGKPGS</sequence>
<feature type="signal peptide" evidence="1">
    <location>
        <begin position="1"/>
        <end position="23"/>
    </location>
</feature>
<protein>
    <submittedName>
        <fullName evidence="2">Uncharacterized protein</fullName>
    </submittedName>
</protein>
<gene>
    <name evidence="2" type="ORF">EV700_0263</name>
</gene>
<dbReference type="PROSITE" id="PS51257">
    <property type="entry name" value="PROKAR_LIPOPROTEIN"/>
    <property type="match status" value="1"/>
</dbReference>
<keyword evidence="3" id="KW-1185">Reference proteome</keyword>
<reference evidence="2 3" key="1">
    <citation type="submission" date="2019-02" db="EMBL/GenBank/DDBJ databases">
        <title>Genomic Encyclopedia of Type Strains, Phase IV (KMG-IV): sequencing the most valuable type-strain genomes for metagenomic binning, comparative biology and taxonomic classification.</title>
        <authorList>
            <person name="Goeker M."/>
        </authorList>
    </citation>
    <scope>NUCLEOTIDE SEQUENCE [LARGE SCALE GENOMIC DNA]</scope>
    <source>
        <strain evidence="2 3">DSM 105135</strain>
    </source>
</reference>
<organism evidence="2 3">
    <name type="scientific">Fluviicoccus keumensis</name>
    <dbReference type="NCBI Taxonomy" id="1435465"/>
    <lineage>
        <taxon>Bacteria</taxon>
        <taxon>Pseudomonadati</taxon>
        <taxon>Pseudomonadota</taxon>
        <taxon>Gammaproteobacteria</taxon>
        <taxon>Moraxellales</taxon>
        <taxon>Moraxellaceae</taxon>
        <taxon>Fluviicoccus</taxon>
    </lineage>
</organism>
<proteinExistence type="predicted"/>
<dbReference type="AlphaFoldDB" id="A0A4Q7Z9V2"/>
<dbReference type="OrthoDB" id="9553402at2"/>
<evidence type="ECO:0000256" key="1">
    <source>
        <dbReference type="SAM" id="SignalP"/>
    </source>
</evidence>
<name>A0A4Q7Z9V2_9GAMM</name>
<comment type="caution">
    <text evidence="2">The sequence shown here is derived from an EMBL/GenBank/DDBJ whole genome shotgun (WGS) entry which is preliminary data.</text>
</comment>
<dbReference type="Proteomes" id="UP000292423">
    <property type="component" value="Unassembled WGS sequence"/>
</dbReference>
<keyword evidence="1" id="KW-0732">Signal</keyword>
<accession>A0A4Q7Z9V2</accession>
<evidence type="ECO:0000313" key="3">
    <source>
        <dbReference type="Proteomes" id="UP000292423"/>
    </source>
</evidence>
<evidence type="ECO:0000313" key="2">
    <source>
        <dbReference type="EMBL" id="RZU47308.1"/>
    </source>
</evidence>
<feature type="chain" id="PRO_5020258652" evidence="1">
    <location>
        <begin position="24"/>
        <end position="388"/>
    </location>
</feature>
<dbReference type="EMBL" id="SHKX01000010">
    <property type="protein sequence ID" value="RZU47308.1"/>
    <property type="molecule type" value="Genomic_DNA"/>
</dbReference>